<organism evidence="1 2">
    <name type="scientific">Teratosphaeria destructans</name>
    <dbReference type="NCBI Taxonomy" id="418781"/>
    <lineage>
        <taxon>Eukaryota</taxon>
        <taxon>Fungi</taxon>
        <taxon>Dikarya</taxon>
        <taxon>Ascomycota</taxon>
        <taxon>Pezizomycotina</taxon>
        <taxon>Dothideomycetes</taxon>
        <taxon>Dothideomycetidae</taxon>
        <taxon>Mycosphaerellales</taxon>
        <taxon>Teratosphaeriaceae</taxon>
        <taxon>Teratosphaeria</taxon>
    </lineage>
</organism>
<dbReference type="Proteomes" id="UP001138500">
    <property type="component" value="Unassembled WGS sequence"/>
</dbReference>
<dbReference type="AlphaFoldDB" id="A0A9W7SHN2"/>
<sequence length="62" mass="6857">MRLDCTAGSFDRGYCGSDSTVVFGSDAIEYSARPARGPQEQPACQDVDGDDQFSYFPRRLDE</sequence>
<evidence type="ECO:0000313" key="2">
    <source>
        <dbReference type="Proteomes" id="UP001138500"/>
    </source>
</evidence>
<name>A0A9W7SHN2_9PEZI</name>
<proteinExistence type="predicted"/>
<reference evidence="1 2" key="1">
    <citation type="journal article" date="2018" name="IMA Fungus">
        <title>IMA Genome-F 10: Nine draft genome sequences of Claviceps purpurea s.lat., including C. arundinis, C. humidiphila, and C. cf. spartinae, pseudomolecules for the pitch canker pathogen Fusarium circinatum, draft genome of Davidsoniella eucalypti, Grosmannia galeiformis, Quambalaria eucalypti, and Teratosphaeria destructans.</title>
        <authorList>
            <person name="Wingfield B.D."/>
            <person name="Liu M."/>
            <person name="Nguyen H.D."/>
            <person name="Lane F.A."/>
            <person name="Morgan S.W."/>
            <person name="De Vos L."/>
            <person name="Wilken P.M."/>
            <person name="Duong T.A."/>
            <person name="Aylward J."/>
            <person name="Coetzee M.P."/>
            <person name="Dadej K."/>
            <person name="De Beer Z.W."/>
            <person name="Findlay W."/>
            <person name="Havenga M."/>
            <person name="Kolarik M."/>
            <person name="Menzies J.G."/>
            <person name="Naidoo K."/>
            <person name="Pochopski O."/>
            <person name="Shoukouhi P."/>
            <person name="Santana Q.C."/>
            <person name="Seifert K.A."/>
            <person name="Soal N."/>
            <person name="Steenkamp E.T."/>
            <person name="Tatham C.T."/>
            <person name="van der Nest M.A."/>
            <person name="Wingfield M.J."/>
        </authorList>
    </citation>
    <scope>NUCLEOTIDE SEQUENCE [LARGE SCALE GENOMIC DNA]</scope>
    <source>
        <strain evidence="1">CMW44962</strain>
    </source>
</reference>
<gene>
    <name evidence="1" type="ORF">Tdes44962_MAKER06321</name>
</gene>
<dbReference type="EMBL" id="RIBY02002611">
    <property type="protein sequence ID" value="KAH9808140.1"/>
    <property type="molecule type" value="Genomic_DNA"/>
</dbReference>
<keyword evidence="2" id="KW-1185">Reference proteome</keyword>
<reference evidence="1 2" key="2">
    <citation type="journal article" date="2021" name="Curr. Genet.">
        <title>Genetic response to nitrogen starvation in the aggressive Eucalyptus foliar pathogen Teratosphaeria destructans.</title>
        <authorList>
            <person name="Havenga M."/>
            <person name="Wingfield B.D."/>
            <person name="Wingfield M.J."/>
            <person name="Dreyer L.L."/>
            <person name="Roets F."/>
            <person name="Aylward J."/>
        </authorList>
    </citation>
    <scope>NUCLEOTIDE SEQUENCE [LARGE SCALE GENOMIC DNA]</scope>
    <source>
        <strain evidence="1">CMW44962</strain>
    </source>
</reference>
<protein>
    <submittedName>
        <fullName evidence="1">Uncharacterized protein</fullName>
    </submittedName>
</protein>
<evidence type="ECO:0000313" key="1">
    <source>
        <dbReference type="EMBL" id="KAH9808140.1"/>
    </source>
</evidence>
<comment type="caution">
    <text evidence="1">The sequence shown here is derived from an EMBL/GenBank/DDBJ whole genome shotgun (WGS) entry which is preliminary data.</text>
</comment>
<accession>A0A9W7SHN2</accession>